<dbReference type="FunFam" id="3.30.470.20:FF:000133">
    <property type="entry name" value="Probable tubulin--tyrosine ligase C12B10.04"/>
    <property type="match status" value="1"/>
</dbReference>
<dbReference type="Pfam" id="PF03133">
    <property type="entry name" value="TTL"/>
    <property type="match status" value="1"/>
</dbReference>
<sequence>MKLTVVGSAGEEASCGGSQHFFLLRCSSALLTPHQFVNGPSTMASGSSSPPKTAFVSFPGAEYTQTAAIRAARKVLTPHGWIVEAGESADAPHHAQDDSGPSAPSGKDLYLADYDLLPFEELLPGAPASAKGKQPQCSSYVIRKALIRKHYLASALNTYAVKLPPGDEARRFRSCTPKTWHLDIQFADELDELLMDDLYDLAELLEQNERALEEASENDVKWFILKPGMADRGNGIRIFSTLDQLQSIFEEFEPESDDEGDEDDDVDDDGEAGSSASGYAYAGKDTSVMASQLRHFVIQEYIRSPLLVDPIRSPQGDSLAKEVSQKLSLDSAPGSNARKFHLRAYVLCVGGVAVYLHDEMLALFAPLAYEAPSSATVRDLRCHLTNTCLQDDGSLAVGNDARPKEENVFLWSDLAGSACKNPTHAEADATLSSDMVDQVRRKAADVIGACFQAAAKAGSIHWQMWPNAFEVFGVDLLVGYDDDAQAEAQNPSDFNVWLLEVNAQPDFAQTGARLSATIDRLFERVCEIAVLPYHSKGSDQTDMDSWKVGESRQGTTLCYREDLGRGL</sequence>
<reference evidence="3" key="1">
    <citation type="journal article" date="2013" name="Genome Announc.">
        <title>Genome sequence of the basidiomycetous yeast Pseudozyma antarctica T-34, a producer of the glycolipid biosurfactants mannosylerythritol lipids.</title>
        <authorList>
            <person name="Morita T."/>
            <person name="Koike H."/>
            <person name="Koyama Y."/>
            <person name="Hagiwara H."/>
            <person name="Ito E."/>
            <person name="Fukuoka T."/>
            <person name="Imura T."/>
            <person name="Machida M."/>
            <person name="Kitamoto D."/>
        </authorList>
    </citation>
    <scope>NUCLEOTIDE SEQUENCE [LARGE SCALE GENOMIC DNA]</scope>
    <source>
        <strain evidence="3">T-34</strain>
    </source>
</reference>
<dbReference type="AlphaFoldDB" id="M9ME69"/>
<accession>M9ME69</accession>
<dbReference type="GO" id="GO:0000932">
    <property type="term" value="C:P-body"/>
    <property type="evidence" value="ECO:0007669"/>
    <property type="project" value="TreeGrafter"/>
</dbReference>
<evidence type="ECO:0000313" key="2">
    <source>
        <dbReference type="EMBL" id="GAC75043.1"/>
    </source>
</evidence>
<protein>
    <submittedName>
        <fullName evidence="2">Predicted tubulin-tyrosine ligase</fullName>
    </submittedName>
</protein>
<dbReference type="OrthoDB" id="202825at2759"/>
<dbReference type="EMBL" id="DF196780">
    <property type="protein sequence ID" value="GAC75043.1"/>
    <property type="molecule type" value="Genomic_DNA"/>
</dbReference>
<dbReference type="GO" id="GO:0016874">
    <property type="term" value="F:ligase activity"/>
    <property type="evidence" value="ECO:0007669"/>
    <property type="project" value="UniProtKB-KW"/>
</dbReference>
<name>M9ME69_PSEA3</name>
<feature type="region of interest" description="Disordered" evidence="1">
    <location>
        <begin position="252"/>
        <end position="279"/>
    </location>
</feature>
<proteinExistence type="predicted"/>
<dbReference type="SUPFAM" id="SSF56059">
    <property type="entry name" value="Glutathione synthetase ATP-binding domain-like"/>
    <property type="match status" value="1"/>
</dbReference>
<dbReference type="InterPro" id="IPR027746">
    <property type="entry name" value="TTL"/>
</dbReference>
<keyword evidence="2" id="KW-0436">Ligase</keyword>
<evidence type="ECO:0000313" key="3">
    <source>
        <dbReference type="Proteomes" id="UP000011976"/>
    </source>
</evidence>
<organism evidence="2 3">
    <name type="scientific">Pseudozyma antarctica (strain T-34)</name>
    <name type="common">Yeast</name>
    <name type="synonym">Candida antarctica</name>
    <dbReference type="NCBI Taxonomy" id="1151754"/>
    <lineage>
        <taxon>Eukaryota</taxon>
        <taxon>Fungi</taxon>
        <taxon>Dikarya</taxon>
        <taxon>Basidiomycota</taxon>
        <taxon>Ustilaginomycotina</taxon>
        <taxon>Ustilaginomycetes</taxon>
        <taxon>Ustilaginales</taxon>
        <taxon>Ustilaginaceae</taxon>
        <taxon>Moesziomyces</taxon>
    </lineage>
</organism>
<dbReference type="InterPro" id="IPR004344">
    <property type="entry name" value="TTL/TTLL_fam"/>
</dbReference>
<dbReference type="PANTHER" id="PTHR47551:SF1">
    <property type="entry name" value="TUBULIN--TYROSINE LIGASE PBY1-RELATED"/>
    <property type="match status" value="1"/>
</dbReference>
<evidence type="ECO:0000256" key="1">
    <source>
        <dbReference type="SAM" id="MobiDB-lite"/>
    </source>
</evidence>
<dbReference type="Proteomes" id="UP000011976">
    <property type="component" value="Unassembled WGS sequence"/>
</dbReference>
<dbReference type="Gene3D" id="3.30.470.20">
    <property type="entry name" value="ATP-grasp fold, B domain"/>
    <property type="match status" value="1"/>
</dbReference>
<gene>
    <name evidence="2" type="ORF">PANT_14c00012</name>
</gene>
<dbReference type="PANTHER" id="PTHR47551">
    <property type="entry name" value="TUBULIN--TYROSINE LIGASE PBY1-RELATED"/>
    <property type="match status" value="1"/>
</dbReference>
<dbReference type="PROSITE" id="PS51221">
    <property type="entry name" value="TTL"/>
    <property type="match status" value="1"/>
</dbReference>
<dbReference type="STRING" id="1151754.M9ME69"/>
<feature type="compositionally biased region" description="Acidic residues" evidence="1">
    <location>
        <begin position="252"/>
        <end position="271"/>
    </location>
</feature>